<organism evidence="2 3">
    <name type="scientific">Haematococcus lacustris</name>
    <name type="common">Green alga</name>
    <name type="synonym">Haematococcus pluvialis</name>
    <dbReference type="NCBI Taxonomy" id="44745"/>
    <lineage>
        <taxon>Eukaryota</taxon>
        <taxon>Viridiplantae</taxon>
        <taxon>Chlorophyta</taxon>
        <taxon>core chlorophytes</taxon>
        <taxon>Chlorophyceae</taxon>
        <taxon>CS clade</taxon>
        <taxon>Chlamydomonadales</taxon>
        <taxon>Haematococcaceae</taxon>
        <taxon>Haematococcus</taxon>
    </lineage>
</organism>
<dbReference type="Proteomes" id="UP000485058">
    <property type="component" value="Unassembled WGS sequence"/>
</dbReference>
<proteinExistence type="predicted"/>
<protein>
    <submittedName>
        <fullName evidence="2">Uncharacterized protein</fullName>
    </submittedName>
</protein>
<sequence length="60" mass="6309">MILSKQRFTMFPTARAQALILLAILATSQAATLPGCLNSTLGYACAQPLNAGGTTLHFTQ</sequence>
<dbReference type="EMBL" id="BLLF01000540">
    <property type="protein sequence ID" value="GFH12795.1"/>
    <property type="molecule type" value="Genomic_DNA"/>
</dbReference>
<keyword evidence="1" id="KW-0732">Signal</keyword>
<keyword evidence="3" id="KW-1185">Reference proteome</keyword>
<evidence type="ECO:0000313" key="2">
    <source>
        <dbReference type="EMBL" id="GFH12795.1"/>
    </source>
</evidence>
<feature type="signal peptide" evidence="1">
    <location>
        <begin position="1"/>
        <end position="30"/>
    </location>
</feature>
<comment type="caution">
    <text evidence="2">The sequence shown here is derived from an EMBL/GenBank/DDBJ whole genome shotgun (WGS) entry which is preliminary data.</text>
</comment>
<reference evidence="2 3" key="1">
    <citation type="submission" date="2020-02" db="EMBL/GenBank/DDBJ databases">
        <title>Draft genome sequence of Haematococcus lacustris strain NIES-144.</title>
        <authorList>
            <person name="Morimoto D."/>
            <person name="Nakagawa S."/>
            <person name="Yoshida T."/>
            <person name="Sawayama S."/>
        </authorList>
    </citation>
    <scope>NUCLEOTIDE SEQUENCE [LARGE SCALE GENOMIC DNA]</scope>
    <source>
        <strain evidence="2 3">NIES-144</strain>
    </source>
</reference>
<feature type="non-terminal residue" evidence="2">
    <location>
        <position position="60"/>
    </location>
</feature>
<evidence type="ECO:0000256" key="1">
    <source>
        <dbReference type="SAM" id="SignalP"/>
    </source>
</evidence>
<accession>A0A699YU83</accession>
<name>A0A699YU83_HAELA</name>
<feature type="non-terminal residue" evidence="2">
    <location>
        <position position="1"/>
    </location>
</feature>
<evidence type="ECO:0000313" key="3">
    <source>
        <dbReference type="Proteomes" id="UP000485058"/>
    </source>
</evidence>
<feature type="chain" id="PRO_5025444805" evidence="1">
    <location>
        <begin position="31"/>
        <end position="60"/>
    </location>
</feature>
<dbReference type="AlphaFoldDB" id="A0A699YU83"/>
<gene>
    <name evidence="2" type="ORF">HaLaN_08549</name>
</gene>